<keyword evidence="1" id="KW-0677">Repeat</keyword>
<comment type="caution">
    <text evidence="3">The sequence shown here is derived from an EMBL/GenBank/DDBJ whole genome shotgun (WGS) entry which is preliminary data.</text>
</comment>
<dbReference type="PANTHER" id="PTHR43215:SF14">
    <property type="entry name" value="RADIAL SPOKE HEAD 1 HOMOLOG"/>
    <property type="match status" value="1"/>
</dbReference>
<reference evidence="3 4" key="1">
    <citation type="journal article" date="2015" name="Genome Biol. Evol.">
        <title>Comparative Genomics of a Bacterivorous Green Alga Reveals Evolutionary Causalities and Consequences of Phago-Mixotrophic Mode of Nutrition.</title>
        <authorList>
            <person name="Burns J.A."/>
            <person name="Paasch A."/>
            <person name="Narechania A."/>
            <person name="Kim E."/>
        </authorList>
    </citation>
    <scope>NUCLEOTIDE SEQUENCE [LARGE SCALE GENOMIC DNA]</scope>
    <source>
        <strain evidence="3 4">PLY_AMNH</strain>
    </source>
</reference>
<feature type="signal peptide" evidence="2">
    <location>
        <begin position="1"/>
        <end position="30"/>
    </location>
</feature>
<name>A0AAE0GXT6_9CHLO</name>
<evidence type="ECO:0000313" key="4">
    <source>
        <dbReference type="Proteomes" id="UP001190700"/>
    </source>
</evidence>
<dbReference type="Pfam" id="PF02493">
    <property type="entry name" value="MORN"/>
    <property type="match status" value="4"/>
</dbReference>
<evidence type="ECO:0000256" key="2">
    <source>
        <dbReference type="SAM" id="SignalP"/>
    </source>
</evidence>
<organism evidence="3 4">
    <name type="scientific">Cymbomonas tetramitiformis</name>
    <dbReference type="NCBI Taxonomy" id="36881"/>
    <lineage>
        <taxon>Eukaryota</taxon>
        <taxon>Viridiplantae</taxon>
        <taxon>Chlorophyta</taxon>
        <taxon>Pyramimonadophyceae</taxon>
        <taxon>Pyramimonadales</taxon>
        <taxon>Pyramimonadaceae</taxon>
        <taxon>Cymbomonas</taxon>
    </lineage>
</organism>
<keyword evidence="2" id="KW-0732">Signal</keyword>
<dbReference type="AlphaFoldDB" id="A0AAE0GXT6"/>
<dbReference type="SMART" id="SM00698">
    <property type="entry name" value="MORN"/>
    <property type="match status" value="4"/>
</dbReference>
<dbReference type="PANTHER" id="PTHR43215">
    <property type="entry name" value="RADIAL SPOKE HEAD 1 HOMOLOG"/>
    <property type="match status" value="1"/>
</dbReference>
<accession>A0AAE0GXT6</accession>
<protein>
    <submittedName>
        <fullName evidence="3">Uncharacterized protein</fullName>
    </submittedName>
</protein>
<dbReference type="InterPro" id="IPR003409">
    <property type="entry name" value="MORN"/>
</dbReference>
<dbReference type="Gene3D" id="2.20.110.10">
    <property type="entry name" value="Histone H3 K4-specific methyltransferase SET7/9 N-terminal domain"/>
    <property type="match status" value="2"/>
</dbReference>
<feature type="chain" id="PRO_5042021133" evidence="2">
    <location>
        <begin position="31"/>
        <end position="160"/>
    </location>
</feature>
<feature type="non-terminal residue" evidence="3">
    <location>
        <position position="160"/>
    </location>
</feature>
<dbReference type="Proteomes" id="UP001190700">
    <property type="component" value="Unassembled WGS sequence"/>
</dbReference>
<evidence type="ECO:0000313" key="3">
    <source>
        <dbReference type="EMBL" id="KAK3286327.1"/>
    </source>
</evidence>
<sequence>MRHNFFLMKCSPRISVIVCLLLPRVSLGSGEDVAASSGISKEWGGWIEYDGRNGKGIAVHSSGYKVEGHWERGKPHGNAKATFPDGSIYDGQWNSGVMEGHGIFFSKANGSRYTGSWKDNAKHGVGTLTQQDGTYYYGDWANNMRNGLGNQRDAKGNNYT</sequence>
<dbReference type="SUPFAM" id="SSF82185">
    <property type="entry name" value="Histone H3 K4-specific methyltransferase SET7/9 N-terminal domain"/>
    <property type="match status" value="1"/>
</dbReference>
<keyword evidence="4" id="KW-1185">Reference proteome</keyword>
<dbReference type="GO" id="GO:0016020">
    <property type="term" value="C:membrane"/>
    <property type="evidence" value="ECO:0007669"/>
    <property type="project" value="UniProtKB-ARBA"/>
</dbReference>
<gene>
    <name evidence="3" type="ORF">CYMTET_6112</name>
</gene>
<evidence type="ECO:0000256" key="1">
    <source>
        <dbReference type="ARBA" id="ARBA00022737"/>
    </source>
</evidence>
<dbReference type="EMBL" id="LGRX02001331">
    <property type="protein sequence ID" value="KAK3286327.1"/>
    <property type="molecule type" value="Genomic_DNA"/>
</dbReference>
<proteinExistence type="predicted"/>